<organism evidence="3 4">
    <name type="scientific">Neodothiora populina</name>
    <dbReference type="NCBI Taxonomy" id="2781224"/>
    <lineage>
        <taxon>Eukaryota</taxon>
        <taxon>Fungi</taxon>
        <taxon>Dikarya</taxon>
        <taxon>Ascomycota</taxon>
        <taxon>Pezizomycotina</taxon>
        <taxon>Dothideomycetes</taxon>
        <taxon>Dothideomycetidae</taxon>
        <taxon>Dothideales</taxon>
        <taxon>Dothioraceae</taxon>
        <taxon>Neodothiora</taxon>
    </lineage>
</organism>
<dbReference type="Proteomes" id="UP001562354">
    <property type="component" value="Unassembled WGS sequence"/>
</dbReference>
<protein>
    <recommendedName>
        <fullName evidence="5">MARVEL domain-containing protein</fullName>
    </recommendedName>
</protein>
<evidence type="ECO:0000313" key="4">
    <source>
        <dbReference type="Proteomes" id="UP001562354"/>
    </source>
</evidence>
<dbReference type="RefSeq" id="XP_069202327.1">
    <property type="nucleotide sequence ID" value="XM_069343776.1"/>
</dbReference>
<proteinExistence type="predicted"/>
<evidence type="ECO:0000313" key="3">
    <source>
        <dbReference type="EMBL" id="KAL1306054.1"/>
    </source>
</evidence>
<feature type="region of interest" description="Disordered" evidence="1">
    <location>
        <begin position="211"/>
        <end position="281"/>
    </location>
</feature>
<evidence type="ECO:0000256" key="2">
    <source>
        <dbReference type="SAM" id="Phobius"/>
    </source>
</evidence>
<feature type="compositionally biased region" description="Polar residues" evidence="1">
    <location>
        <begin position="178"/>
        <end position="197"/>
    </location>
</feature>
<sequence length="281" mass="30912">MSFFMYHLSHDHWGTPWTFIVLATVSLLTTACLVLTIMLHCFRGLSPTFNLTLNSCLSLLWALGFSMLSYFAWATTLTHSCSLEHWDTGLGVTVCRIYKAVYSFSLIGFISTLAALFLDLHILNLSRQRGQHHRIDYDDNNNNNNAAANNGLVVDYTDGAFDLDLDDKPYSLRKGWRTQTSSGAYQQQHSRGISSLDLNDDDEGLDVVPLHSGADGTGAKQRQWGGGIGAGGVGSTGYKVPSGQFDEDDEDDDDERQRRGWADTSYHGAAASSSTRLRGGL</sequence>
<keyword evidence="2" id="KW-1133">Transmembrane helix</keyword>
<reference evidence="3 4" key="1">
    <citation type="submission" date="2024-07" db="EMBL/GenBank/DDBJ databases">
        <title>Draft sequence of the Neodothiora populina.</title>
        <authorList>
            <person name="Drown D.D."/>
            <person name="Schuette U.S."/>
            <person name="Buechlein A.B."/>
            <person name="Rusch D.R."/>
            <person name="Winton L.W."/>
            <person name="Adams G.A."/>
        </authorList>
    </citation>
    <scope>NUCLEOTIDE SEQUENCE [LARGE SCALE GENOMIC DNA]</scope>
    <source>
        <strain evidence="3 4">CPC 39397</strain>
    </source>
</reference>
<keyword evidence="2" id="KW-0472">Membrane</keyword>
<feature type="compositionally biased region" description="Polar residues" evidence="1">
    <location>
        <begin position="271"/>
        <end position="281"/>
    </location>
</feature>
<keyword evidence="4" id="KW-1185">Reference proteome</keyword>
<accession>A0ABR3PIV4</accession>
<keyword evidence="2" id="KW-0812">Transmembrane</keyword>
<feature type="transmembrane region" description="Helical" evidence="2">
    <location>
        <begin position="51"/>
        <end position="73"/>
    </location>
</feature>
<evidence type="ECO:0000256" key="1">
    <source>
        <dbReference type="SAM" id="MobiDB-lite"/>
    </source>
</evidence>
<evidence type="ECO:0008006" key="5">
    <source>
        <dbReference type="Google" id="ProtNLM"/>
    </source>
</evidence>
<feature type="compositionally biased region" description="Gly residues" evidence="1">
    <location>
        <begin position="224"/>
        <end position="235"/>
    </location>
</feature>
<dbReference type="GeneID" id="95977880"/>
<feature type="region of interest" description="Disordered" evidence="1">
    <location>
        <begin position="178"/>
        <end position="198"/>
    </location>
</feature>
<feature type="transmembrane region" description="Helical" evidence="2">
    <location>
        <begin position="100"/>
        <end position="123"/>
    </location>
</feature>
<feature type="compositionally biased region" description="Acidic residues" evidence="1">
    <location>
        <begin position="245"/>
        <end position="254"/>
    </location>
</feature>
<gene>
    <name evidence="3" type="ORF">AAFC00_004180</name>
</gene>
<comment type="caution">
    <text evidence="3">The sequence shown here is derived from an EMBL/GenBank/DDBJ whole genome shotgun (WGS) entry which is preliminary data.</text>
</comment>
<name>A0ABR3PIV4_9PEZI</name>
<dbReference type="EMBL" id="JBFMKM010000005">
    <property type="protein sequence ID" value="KAL1306054.1"/>
    <property type="molecule type" value="Genomic_DNA"/>
</dbReference>
<feature type="transmembrane region" description="Helical" evidence="2">
    <location>
        <begin position="20"/>
        <end position="39"/>
    </location>
</feature>